<keyword evidence="12" id="KW-0464">Manganese</keyword>
<feature type="binding site" evidence="13">
    <location>
        <begin position="209"/>
        <end position="210"/>
    </location>
    <ligand>
        <name>substrate</name>
    </ligand>
</feature>
<dbReference type="NCBIfam" id="NF004076">
    <property type="entry name" value="PRK05581.1-4"/>
    <property type="match status" value="1"/>
</dbReference>
<dbReference type="PIRSF" id="PIRSF001461">
    <property type="entry name" value="RPE"/>
    <property type="match status" value="1"/>
</dbReference>
<dbReference type="HAMAP" id="MF_02227">
    <property type="entry name" value="RPE"/>
    <property type="match status" value="1"/>
</dbReference>
<feature type="binding site" evidence="12">
    <location>
        <position position="45"/>
    </location>
    <ligand>
        <name>a divalent metal cation</name>
        <dbReference type="ChEBI" id="CHEBI:60240"/>
    </ligand>
</feature>
<protein>
    <recommendedName>
        <fullName evidence="7 10">Ribulose-phosphate 3-epimerase</fullName>
        <ecNumber evidence="7 10">5.1.3.1</ecNumber>
    </recommendedName>
</protein>
<dbReference type="GO" id="GO:0004750">
    <property type="term" value="F:D-ribulose-phosphate 3-epimerase activity"/>
    <property type="evidence" value="ECO:0007669"/>
    <property type="project" value="UniProtKB-EC"/>
</dbReference>
<evidence type="ECO:0000256" key="11">
    <source>
        <dbReference type="PIRSR" id="PIRSR001461-1"/>
    </source>
</evidence>
<organism evidence="14">
    <name type="scientific">Leptocylindrus danicus</name>
    <dbReference type="NCBI Taxonomy" id="163516"/>
    <lineage>
        <taxon>Eukaryota</taxon>
        <taxon>Sar</taxon>
        <taxon>Stramenopiles</taxon>
        <taxon>Ochrophyta</taxon>
        <taxon>Bacillariophyta</taxon>
        <taxon>Coscinodiscophyceae</taxon>
        <taxon>Chaetocerotophycidae</taxon>
        <taxon>Leptocylindrales</taxon>
        <taxon>Leptocylindraceae</taxon>
        <taxon>Leptocylindrus</taxon>
    </lineage>
</organism>
<evidence type="ECO:0000256" key="12">
    <source>
        <dbReference type="PIRSR" id="PIRSR001461-2"/>
    </source>
</evidence>
<feature type="binding site" evidence="12">
    <location>
        <position position="79"/>
    </location>
    <ligand>
        <name>a divalent metal cation</name>
        <dbReference type="ChEBI" id="CHEBI:60240"/>
    </ligand>
</feature>
<feature type="binding site" evidence="13">
    <location>
        <begin position="158"/>
        <end position="161"/>
    </location>
    <ligand>
        <name>substrate</name>
    </ligand>
</feature>
<evidence type="ECO:0000256" key="4">
    <source>
        <dbReference type="ARBA" id="ARBA00001947"/>
    </source>
</evidence>
<dbReference type="GO" id="GO:0006098">
    <property type="term" value="P:pentose-phosphate shunt"/>
    <property type="evidence" value="ECO:0007669"/>
    <property type="project" value="InterPro"/>
</dbReference>
<keyword evidence="8 12" id="KW-0479">Metal-binding</keyword>
<evidence type="ECO:0000256" key="13">
    <source>
        <dbReference type="PIRSR" id="PIRSR001461-3"/>
    </source>
</evidence>
<dbReference type="GO" id="GO:0046872">
    <property type="term" value="F:metal ion binding"/>
    <property type="evidence" value="ECO:0007669"/>
    <property type="project" value="UniProtKB-KW"/>
</dbReference>
<dbReference type="InterPro" id="IPR000056">
    <property type="entry name" value="Ribul_P_3_epim-like"/>
</dbReference>
<feature type="binding site" evidence="12">
    <location>
        <position position="187"/>
    </location>
    <ligand>
        <name>a divalent metal cation</name>
        <dbReference type="ChEBI" id="CHEBI:60240"/>
    </ligand>
</feature>
<accession>A0A7S2NW93</accession>
<evidence type="ECO:0000256" key="3">
    <source>
        <dbReference type="ARBA" id="ARBA00001941"/>
    </source>
</evidence>
<dbReference type="CDD" id="cd00429">
    <property type="entry name" value="RPE"/>
    <property type="match status" value="1"/>
</dbReference>
<feature type="binding site" evidence="13">
    <location>
        <position position="20"/>
    </location>
    <ligand>
        <name>substrate</name>
    </ligand>
</feature>
<keyword evidence="9 10" id="KW-0413">Isomerase</keyword>
<comment type="cofactor">
    <cofactor evidence="5">
        <name>Fe(2+)</name>
        <dbReference type="ChEBI" id="CHEBI:29033"/>
    </cofactor>
</comment>
<comment type="catalytic activity">
    <reaction evidence="1 10">
        <text>D-ribulose 5-phosphate = D-xylulose 5-phosphate</text>
        <dbReference type="Rhea" id="RHEA:13677"/>
        <dbReference type="ChEBI" id="CHEBI:57737"/>
        <dbReference type="ChEBI" id="CHEBI:58121"/>
        <dbReference type="EC" id="5.1.3.1"/>
    </reaction>
</comment>
<dbReference type="Gene3D" id="3.20.20.70">
    <property type="entry name" value="Aldolase class I"/>
    <property type="match status" value="1"/>
</dbReference>
<sequence length="232" mass="25101">MTNSKKRKSMGRPRAIIAPSVLACDLSNLTGECKRVIDAKCDWLHLDVMDGHFVPNLTFGHPVVSHLRKNCPNAFLDCHLMVSKPAQWVPEFKKAGADNITFHIESEMPDGGAPALIKMIKDLGMKCGVSLKPKTPVEDILDICGDVDMVLIMTVEPGFGGQKFMPDMMVKVSKIRELYPDLNIQVDGGLGPSTIETAAAAGSNVIVAGSSVYGSDDPALVIQQLRDAIDKE</sequence>
<dbReference type="InterPro" id="IPR026019">
    <property type="entry name" value="Ribul_P_3_epim"/>
</dbReference>
<dbReference type="EC" id="5.1.3.1" evidence="7 10"/>
<dbReference type="PROSITE" id="PS01086">
    <property type="entry name" value="RIBUL_P_3_EPIMER_2"/>
    <property type="match status" value="1"/>
</dbReference>
<dbReference type="FunFam" id="3.20.20.70:FF:000171">
    <property type="entry name" value="Ribulose-phosphate 3-epimerase"/>
    <property type="match status" value="1"/>
</dbReference>
<keyword evidence="10" id="KW-0119">Carbohydrate metabolism</keyword>
<evidence type="ECO:0000256" key="1">
    <source>
        <dbReference type="ARBA" id="ARBA00001782"/>
    </source>
</evidence>
<feature type="binding site" evidence="13">
    <location>
        <position position="79"/>
    </location>
    <ligand>
        <name>substrate</name>
    </ligand>
</feature>
<dbReference type="PANTHER" id="PTHR11749">
    <property type="entry name" value="RIBULOSE-5-PHOSPHATE-3-EPIMERASE"/>
    <property type="match status" value="1"/>
</dbReference>
<gene>
    <name evidence="14" type="ORF">LDAN0321_LOCUS3239</name>
</gene>
<evidence type="ECO:0000256" key="5">
    <source>
        <dbReference type="ARBA" id="ARBA00001954"/>
    </source>
</evidence>
<reference evidence="14" key="1">
    <citation type="submission" date="2021-01" db="EMBL/GenBank/DDBJ databases">
        <authorList>
            <person name="Corre E."/>
            <person name="Pelletier E."/>
            <person name="Niang G."/>
            <person name="Scheremetjew M."/>
            <person name="Finn R."/>
            <person name="Kale V."/>
            <person name="Holt S."/>
            <person name="Cochrane G."/>
            <person name="Meng A."/>
            <person name="Brown T."/>
            <person name="Cohen L."/>
        </authorList>
    </citation>
    <scope>NUCLEOTIDE SEQUENCE</scope>
    <source>
        <strain evidence="14">B650</strain>
    </source>
</reference>
<evidence type="ECO:0000256" key="6">
    <source>
        <dbReference type="ARBA" id="ARBA00009541"/>
    </source>
</evidence>
<dbReference type="Pfam" id="PF00834">
    <property type="entry name" value="Ribul_P_3_epim"/>
    <property type="match status" value="1"/>
</dbReference>
<name>A0A7S2NW93_9STRA</name>
<evidence type="ECO:0000313" key="14">
    <source>
        <dbReference type="EMBL" id="CAD9561822.1"/>
    </source>
</evidence>
<feature type="binding site" evidence="12">
    <location>
        <position position="47"/>
    </location>
    <ligand>
        <name>a divalent metal cation</name>
        <dbReference type="ChEBI" id="CHEBI:60240"/>
    </ligand>
</feature>
<keyword evidence="12" id="KW-0170">Cobalt</keyword>
<dbReference type="EMBL" id="HBGY01005309">
    <property type="protein sequence ID" value="CAD9561822.1"/>
    <property type="molecule type" value="Transcribed_RNA"/>
</dbReference>
<dbReference type="AlphaFoldDB" id="A0A7S2NW93"/>
<keyword evidence="12" id="KW-0862">Zinc</keyword>
<dbReference type="SUPFAM" id="SSF51366">
    <property type="entry name" value="Ribulose-phoshate binding barrel"/>
    <property type="match status" value="1"/>
</dbReference>
<dbReference type="InterPro" id="IPR013785">
    <property type="entry name" value="Aldolase_TIM"/>
</dbReference>
<feature type="active site" description="Proton donor" evidence="11">
    <location>
        <position position="187"/>
    </location>
</feature>
<comment type="similarity">
    <text evidence="6 10">Belongs to the ribulose-phosphate 3-epimerase family.</text>
</comment>
<dbReference type="InterPro" id="IPR011060">
    <property type="entry name" value="RibuloseP-bd_barrel"/>
</dbReference>
<comment type="cofactor">
    <cofactor evidence="12">
        <name>a divalent metal cation</name>
        <dbReference type="ChEBI" id="CHEBI:60240"/>
    </cofactor>
    <text evidence="12">Binds 1 divalent metal cation per subunit.</text>
</comment>
<comment type="cofactor">
    <cofactor evidence="4">
        <name>Zn(2+)</name>
        <dbReference type="ChEBI" id="CHEBI:29105"/>
    </cofactor>
</comment>
<evidence type="ECO:0000256" key="7">
    <source>
        <dbReference type="ARBA" id="ARBA00013188"/>
    </source>
</evidence>
<evidence type="ECO:0000256" key="2">
    <source>
        <dbReference type="ARBA" id="ARBA00001936"/>
    </source>
</evidence>
<comment type="cofactor">
    <cofactor evidence="3">
        <name>Co(2+)</name>
        <dbReference type="ChEBI" id="CHEBI:48828"/>
    </cofactor>
</comment>
<feature type="binding site" evidence="13">
    <location>
        <position position="189"/>
    </location>
    <ligand>
        <name>substrate</name>
    </ligand>
</feature>
<dbReference type="NCBIfam" id="TIGR01163">
    <property type="entry name" value="rpe"/>
    <property type="match status" value="1"/>
</dbReference>
<feature type="active site" description="Proton acceptor" evidence="11">
    <location>
        <position position="47"/>
    </location>
</feature>
<evidence type="ECO:0000256" key="10">
    <source>
        <dbReference type="PIRNR" id="PIRNR001461"/>
    </source>
</evidence>
<comment type="cofactor">
    <cofactor evidence="2">
        <name>Mn(2+)</name>
        <dbReference type="ChEBI" id="CHEBI:29035"/>
    </cofactor>
</comment>
<dbReference type="GO" id="GO:0005975">
    <property type="term" value="P:carbohydrate metabolic process"/>
    <property type="evidence" value="ECO:0007669"/>
    <property type="project" value="InterPro"/>
</dbReference>
<proteinExistence type="inferred from homology"/>
<evidence type="ECO:0000256" key="9">
    <source>
        <dbReference type="ARBA" id="ARBA00023235"/>
    </source>
</evidence>
<dbReference type="PROSITE" id="PS01085">
    <property type="entry name" value="RIBUL_P_3_EPIMER_1"/>
    <property type="match status" value="1"/>
</dbReference>
<evidence type="ECO:0000256" key="8">
    <source>
        <dbReference type="ARBA" id="ARBA00022723"/>
    </source>
</evidence>